<accession>A0ACC1RW90</accession>
<reference evidence="1" key="1">
    <citation type="submission" date="2022-08" db="EMBL/GenBank/DDBJ databases">
        <title>Genome Sequence of Fusarium decemcellulare.</title>
        <authorList>
            <person name="Buettner E."/>
        </authorList>
    </citation>
    <scope>NUCLEOTIDE SEQUENCE</scope>
    <source>
        <strain evidence="1">Babe19</strain>
    </source>
</reference>
<keyword evidence="2" id="KW-1185">Reference proteome</keyword>
<comment type="caution">
    <text evidence="1">The sequence shown here is derived from an EMBL/GenBank/DDBJ whole genome shotgun (WGS) entry which is preliminary data.</text>
</comment>
<evidence type="ECO:0000313" key="2">
    <source>
        <dbReference type="Proteomes" id="UP001148629"/>
    </source>
</evidence>
<dbReference type="EMBL" id="JANRMS010001619">
    <property type="protein sequence ID" value="KAJ3527071.1"/>
    <property type="molecule type" value="Genomic_DNA"/>
</dbReference>
<organism evidence="1 2">
    <name type="scientific">Fusarium decemcellulare</name>
    <dbReference type="NCBI Taxonomy" id="57161"/>
    <lineage>
        <taxon>Eukaryota</taxon>
        <taxon>Fungi</taxon>
        <taxon>Dikarya</taxon>
        <taxon>Ascomycota</taxon>
        <taxon>Pezizomycotina</taxon>
        <taxon>Sordariomycetes</taxon>
        <taxon>Hypocreomycetidae</taxon>
        <taxon>Hypocreales</taxon>
        <taxon>Nectriaceae</taxon>
        <taxon>Fusarium</taxon>
        <taxon>Fusarium decemcellulare species complex</taxon>
    </lineage>
</organism>
<protein>
    <submittedName>
        <fullName evidence="1">Uncharacterized protein</fullName>
    </submittedName>
</protein>
<gene>
    <name evidence="1" type="ORF">NM208_g10889</name>
</gene>
<sequence length="1247" mass="140582">MASLKRNSEVDALASNISSKVYVRSTRSGKVQKIVREVYLRTDIPCSSKLCKACLQDAPRNAAQQVQPFVLSDKPAGTKAFPQGHYLSSAFYDVIILQTVLEELRNRSLPLYNRLVGLTKSEDKRFYVFFNDFRLETFVHREANETVNDRNDRAVRLAVKWYGEHLAGTKAKKLPAVVMLSDDQDNLRKAKADGLHASSLRDYVSGLEDGERLLDMVAEAQSQGSFKKQGQMLYPEYFTLSRMMTGVKAGLMHQGIFNVSPYNYLEGSIKVPAFPKPLLVLGRENINRAVDGDVVVVEVLPQDQWKEPSTKIIEEDTITKNENADVEESQDLVSEKEQKALQEQVKKTQKGSSEGRPQPTAKVVGVIKRNWRQYVGHIDPSSASKASSQGRKQDSVFLIPMDKKIPKIRLRTRQVADLLGKRLLVTIDAWERDSRHPVGHFVRSLGELETKAAETEALLLEWDVQYRPFPKTVLDCLPKEGHDWKVPASVDDAGWRQREDLRGLLICSIDPPGCQDIDDALHARKLPNGNFEVGVHIADVSHFVKPANAMDTEASIRGTTVYLVDKRIDMLPPLLGTDLCSLKPYVERYAFSVLWELNDNADIVNVRFTKSVIKSREAFSYEQAQLRIDDESQQDDLTQGMRMLLMLSKKLKKKRMDAGALSLSSPEVKVQTESETSDPIDVKTKQLLDTNSLVEEFMLFANISVAAKIYEAFPQTAILRRHAAPPKTNFDELANQLRTKRGLELRTDSSKAVADSLDECVDPKEPFFNTLVRIMATRCMMSAEYFCSGTQAYPEFRHYAAAIGTSKAKGGLNVGLHPALEDLGSWKPPNKSKDSTPTPSSARSDKHRSQDGFKSGLIKRESGENPYYNPSLATQTAGAKSRQSRSLVFNQKGKYIAQANALRRQAALEAMKKRIAEQTRKAGIDEDLDVERNFVVDAPPEIEWWDEGLVEGTNYEVIDDLSKLKFTTPDSIITEYIQHPVALEPPQDRHIPAAKPMFLTSREQAKLRRQRRMAELKEMQAKIRLGLVPAPPPKVKKGNLMRVLGDVAVKDPTAVEARVNREIAERHQKHVETNEERKLTKDQKHEKLATNQQKDADKGIHILVFKIGSLANGQHRYKIGVNAEQLALTGTCIMHPKFNLVIVEGGEWSIKKYKKLMLNRVDWTENAPSRDRDGKQGTVRDWLLAEKDNGELKDMSMNECKLVFEGEQKARAFRKWGSKVCETDAEAREALARTKMDNFWSLAKGFV</sequence>
<evidence type="ECO:0000313" key="1">
    <source>
        <dbReference type="EMBL" id="KAJ3527071.1"/>
    </source>
</evidence>
<dbReference type="Proteomes" id="UP001148629">
    <property type="component" value="Unassembled WGS sequence"/>
</dbReference>
<proteinExistence type="predicted"/>
<name>A0ACC1RW90_9HYPO</name>